<organism evidence="2 3">
    <name type="scientific">Anaplasma phagocytophilum str. Norway variant2</name>
    <dbReference type="NCBI Taxonomy" id="1392507"/>
    <lineage>
        <taxon>Bacteria</taxon>
        <taxon>Pseudomonadati</taxon>
        <taxon>Pseudomonadota</taxon>
        <taxon>Alphaproteobacteria</taxon>
        <taxon>Rickettsiales</taxon>
        <taxon>Anaplasmataceae</taxon>
        <taxon>Anaplasma</taxon>
        <taxon>phagocytophilum group</taxon>
    </lineage>
</organism>
<reference evidence="2 3" key="1">
    <citation type="journal article" date="2013" name="Pathogens">
        <title>An Emerging Tick-Borne Disease of Humans Is Caused by a Subset of Strains with Conserved Genome Structure.</title>
        <authorList>
            <person name="Barbet A.F."/>
            <person name="Al-Khedery B."/>
            <person name="Stuen S."/>
            <person name="Granquist E.G."/>
            <person name="Felsheim R.F."/>
            <person name="Munderloh U.G."/>
        </authorList>
    </citation>
    <scope>NUCLEOTIDE SEQUENCE [LARGE SCALE GENOMIC DNA]</scope>
    <source>
        <strain evidence="2 3">Norway variant2</strain>
    </source>
</reference>
<keyword evidence="1" id="KW-0812">Transmembrane</keyword>
<proteinExistence type="predicted"/>
<sequence length="63" mass="6924">MTITLYLLRSAYKVLWRIITSDKENPSRIDITESTALLLQILQAVAFVLSVAGYTIHGLAACG</sequence>
<name>A0A168HCJ1_ANAPH</name>
<protein>
    <submittedName>
        <fullName evidence="2">Uncharacterized protein</fullName>
    </submittedName>
</protein>
<keyword evidence="1" id="KW-1133">Transmembrane helix</keyword>
<dbReference type="Proteomes" id="UP000053801">
    <property type="component" value="Chromosome"/>
</dbReference>
<keyword evidence="1" id="KW-0472">Membrane</keyword>
<dbReference type="EMBL" id="CP015376">
    <property type="protein sequence ID" value="ANC34341.1"/>
    <property type="molecule type" value="Genomic_DNA"/>
</dbReference>
<reference evidence="2 3" key="2">
    <citation type="journal article" date="2014" name="Pathogens">
        <title>Comparative Genomics Identifies a Potential Marker of Human-Virulent Anaplasma phagocytophilum.</title>
        <authorList>
            <person name="Al-Khedery B."/>
            <person name="Barbet A.F."/>
        </authorList>
    </citation>
    <scope>NUCLEOTIDE SEQUENCE [LARGE SCALE GENOMIC DNA]</scope>
    <source>
        <strain evidence="2 3">Norway variant2</strain>
    </source>
</reference>
<evidence type="ECO:0000313" key="3">
    <source>
        <dbReference type="Proteomes" id="UP000053801"/>
    </source>
</evidence>
<evidence type="ECO:0000256" key="1">
    <source>
        <dbReference type="SAM" id="Phobius"/>
    </source>
</evidence>
<evidence type="ECO:0000313" key="2">
    <source>
        <dbReference type="EMBL" id="ANC34341.1"/>
    </source>
</evidence>
<feature type="transmembrane region" description="Helical" evidence="1">
    <location>
        <begin position="36"/>
        <end position="56"/>
    </location>
</feature>
<accession>A0A168HCJ1</accession>
<gene>
    <name evidence="2" type="ORF">P029_03090</name>
</gene>
<dbReference type="AlphaFoldDB" id="A0A168HCJ1"/>